<reference evidence="1 2" key="1">
    <citation type="journal article" date="2021" name="Plant Biotechnol. J.">
        <title>Multi-omics assisted identification of the key and species-specific regulatory components of drought-tolerant mechanisms in Gossypium stocksii.</title>
        <authorList>
            <person name="Yu D."/>
            <person name="Ke L."/>
            <person name="Zhang D."/>
            <person name="Wu Y."/>
            <person name="Sun Y."/>
            <person name="Mei J."/>
            <person name="Sun J."/>
            <person name="Sun Y."/>
        </authorList>
    </citation>
    <scope>NUCLEOTIDE SEQUENCE [LARGE SCALE GENOMIC DNA]</scope>
    <source>
        <strain evidence="2">cv. E1</strain>
        <tissue evidence="1">Leaf</tissue>
    </source>
</reference>
<accession>A0A9D3VG83</accession>
<evidence type="ECO:0000313" key="1">
    <source>
        <dbReference type="EMBL" id="KAH1082468.1"/>
    </source>
</evidence>
<comment type="caution">
    <text evidence="1">The sequence shown here is derived from an EMBL/GenBank/DDBJ whole genome shotgun (WGS) entry which is preliminary data.</text>
</comment>
<dbReference type="EMBL" id="JAIQCV010000007">
    <property type="protein sequence ID" value="KAH1082468.1"/>
    <property type="molecule type" value="Genomic_DNA"/>
</dbReference>
<gene>
    <name evidence="1" type="ORF">J1N35_022229</name>
</gene>
<evidence type="ECO:0000313" key="2">
    <source>
        <dbReference type="Proteomes" id="UP000828251"/>
    </source>
</evidence>
<keyword evidence="2" id="KW-1185">Reference proteome</keyword>
<dbReference type="OrthoDB" id="1002069at2759"/>
<dbReference type="AlphaFoldDB" id="A0A9D3VG83"/>
<organism evidence="1 2">
    <name type="scientific">Gossypium stocksii</name>
    <dbReference type="NCBI Taxonomy" id="47602"/>
    <lineage>
        <taxon>Eukaryota</taxon>
        <taxon>Viridiplantae</taxon>
        <taxon>Streptophyta</taxon>
        <taxon>Embryophyta</taxon>
        <taxon>Tracheophyta</taxon>
        <taxon>Spermatophyta</taxon>
        <taxon>Magnoliopsida</taxon>
        <taxon>eudicotyledons</taxon>
        <taxon>Gunneridae</taxon>
        <taxon>Pentapetalae</taxon>
        <taxon>rosids</taxon>
        <taxon>malvids</taxon>
        <taxon>Malvales</taxon>
        <taxon>Malvaceae</taxon>
        <taxon>Malvoideae</taxon>
        <taxon>Gossypium</taxon>
    </lineage>
</organism>
<name>A0A9D3VG83_9ROSI</name>
<proteinExistence type="predicted"/>
<sequence>MRSKDEVLVESELRIWEDDYTISIEGEYPKIDRTMAKIVVVHLFGKKIGYKALVGHLQSFGGLTWRSRSEEGSLCSPDGGEYDGLLVIYYECGCYGHTKESCPKWKENDKKVDLMEPTVVPTIDTMIVTISGVTKDSVSLYRPWMQALTRR</sequence>
<protein>
    <recommendedName>
        <fullName evidence="3">CCHC-type domain-containing protein</fullName>
    </recommendedName>
</protein>
<dbReference type="Proteomes" id="UP000828251">
    <property type="component" value="Unassembled WGS sequence"/>
</dbReference>
<evidence type="ECO:0008006" key="3">
    <source>
        <dbReference type="Google" id="ProtNLM"/>
    </source>
</evidence>